<proteinExistence type="inferred from homology"/>
<dbReference type="GO" id="GO:0004674">
    <property type="term" value="F:protein serine/threonine kinase activity"/>
    <property type="evidence" value="ECO:0007669"/>
    <property type="project" value="UniProtKB-KW"/>
</dbReference>
<dbReference type="InterPro" id="IPR036426">
    <property type="entry name" value="Bulb-type_lectin_dom_sf"/>
</dbReference>
<dbReference type="GO" id="GO:0048544">
    <property type="term" value="P:recognition of pollen"/>
    <property type="evidence" value="ECO:0007669"/>
    <property type="project" value="InterPro"/>
</dbReference>
<sequence length="913" mass="102560">MAFPCSATQLLVTTFLLSFFFSICYSGDTISVKKSITDSQGGTLISAGQRFELGFFSPEGGFPNRRYFGIWYYRRTPRTVVWIANRDKPLLNTNGVFVVSDEGELKLTDGNNKILWSADFRTGANSVKRKATLMDSGNLVLSEEVLDDQGKVLEKVRWQSFDYPTDTFLPGMKMVEGMKLTSWISPTDPAPGTFTFQLDTERDNEYIIYRADSTMTYWKSQAFRNPFGFDEISPLTSFLLSNFSTRPVGTRPVGTRPVGTRPVGTRPVGTSKSIGSKGNVKPITFPKNSDKWRTTFSNESDYNNTRLVISSNGQIQFFQLEEGGSNWSAVRTEPNNPCHVYDVCGDFSICNSENAILCRCLPGFQPKNQRSGDSRVFRGDCESRSHQQCKKVVDFLNLKNIKVGKLGKTEKAGDEETCRKNCLNDCYCDAYSFVNETYRAPVCWTWSHGLNNIQEYAGDGHDINVRVALSDIEPLKRGCRTCGANIIPYPLSNSPNCGDLMYFNFTCDTGTGQVFFEVLGGKFRVTNMNPKQRKFSIQFNCTDKNKVGNIRELNQSSPYRLSGECSGEQSTLVSDIRSVENRRPEELEIQWTLPPKPVCDESSDCNDWPHSSCGNATEDGARRCTCDEQFRWNFETFSCTSGEENGSSAQPRGPLSNLKLYVVLFGIIATAFVILCTTCSVCFLRRKNVANITGIRGNIEGIPPFHLYESERNIIDFIQSGQFREEEKKSIEVPFVVLENILAATEYFSEANKLGQGGFGPVYKGKFPGGQEIAIKKLSSGSGQGLVEFKNEVLLIAKLQHRNLVRLLGYCVEGDEKMLLYEYMPNKSLDLFIFDRTLSLLLNWKMRFNIILGIARGLVYLHHDSRLRIIHRDLKTSNVLLDEEMNPKISDFGLARIFGGKQTEATTGRVVGT</sequence>
<comment type="catalytic activity">
    <reaction evidence="9">
        <text>L-seryl-[protein] + ATP = O-phospho-L-seryl-[protein] + ADP + H(+)</text>
        <dbReference type="Rhea" id="RHEA:17989"/>
        <dbReference type="Rhea" id="RHEA-COMP:9863"/>
        <dbReference type="Rhea" id="RHEA-COMP:11604"/>
        <dbReference type="ChEBI" id="CHEBI:15378"/>
        <dbReference type="ChEBI" id="CHEBI:29999"/>
        <dbReference type="ChEBI" id="CHEBI:30616"/>
        <dbReference type="ChEBI" id="CHEBI:83421"/>
        <dbReference type="ChEBI" id="CHEBI:456216"/>
        <dbReference type="EC" id="2.7.11.1"/>
    </reaction>
</comment>
<dbReference type="Pfam" id="PF01453">
    <property type="entry name" value="B_lectin"/>
    <property type="match status" value="1"/>
</dbReference>
<dbReference type="Pfam" id="PF00954">
    <property type="entry name" value="S_locus_glycop"/>
    <property type="match status" value="1"/>
</dbReference>
<dbReference type="InterPro" id="IPR011009">
    <property type="entry name" value="Kinase-like_dom_sf"/>
</dbReference>
<dbReference type="GO" id="GO:0005524">
    <property type="term" value="F:ATP binding"/>
    <property type="evidence" value="ECO:0007669"/>
    <property type="project" value="UniProtKB-KW"/>
</dbReference>
<keyword evidence="17" id="KW-1185">Reference proteome</keyword>
<keyword evidence="2 9" id="KW-0808">Transferase</keyword>
<dbReference type="FunFam" id="1.10.510.10:FF:001019">
    <property type="entry name" value="G-type lectin S-receptor-like serine/threonine-protein kinase B120"/>
    <property type="match status" value="1"/>
</dbReference>
<dbReference type="PANTHER" id="PTHR32444:SF235">
    <property type="entry name" value="OS01G0783900 PROTEIN"/>
    <property type="match status" value="1"/>
</dbReference>
<feature type="domain" description="Bulb-type lectin" evidence="14">
    <location>
        <begin position="29"/>
        <end position="154"/>
    </location>
</feature>
<dbReference type="InterPro" id="IPR001480">
    <property type="entry name" value="Bulb-type_lectin_dom"/>
</dbReference>
<dbReference type="PROSITE" id="PS50948">
    <property type="entry name" value="PAN"/>
    <property type="match status" value="1"/>
</dbReference>
<reference evidence="17" key="1">
    <citation type="submission" date="2016-06" db="EMBL/GenBank/DDBJ databases">
        <title>Parallel loss of symbiosis genes in relatives of nitrogen-fixing non-legume Parasponia.</title>
        <authorList>
            <person name="Van Velzen R."/>
            <person name="Holmer R."/>
            <person name="Bu F."/>
            <person name="Rutten L."/>
            <person name="Van Zeijl A."/>
            <person name="Liu W."/>
            <person name="Santuari L."/>
            <person name="Cao Q."/>
            <person name="Sharma T."/>
            <person name="Shen D."/>
            <person name="Roswanjaya Y."/>
            <person name="Wardhani T."/>
            <person name="Kalhor M.S."/>
            <person name="Jansen J."/>
            <person name="Van den Hoogen J."/>
            <person name="Gungor B."/>
            <person name="Hartog M."/>
            <person name="Hontelez J."/>
            <person name="Verver J."/>
            <person name="Yang W.-C."/>
            <person name="Schijlen E."/>
            <person name="Repin R."/>
            <person name="Schilthuizen M."/>
            <person name="Schranz E."/>
            <person name="Heidstra R."/>
            <person name="Miyata K."/>
            <person name="Fedorova E."/>
            <person name="Kohlen W."/>
            <person name="Bisseling T."/>
            <person name="Smit S."/>
            <person name="Geurts R."/>
        </authorList>
    </citation>
    <scope>NUCLEOTIDE SEQUENCE [LARGE SCALE GENOMIC DNA]</scope>
    <source>
        <strain evidence="17">cv. WU1-14</strain>
    </source>
</reference>
<keyword evidence="3 12" id="KW-0732">Signal</keyword>
<protein>
    <recommendedName>
        <fullName evidence="9">Receptor-like serine/threonine-protein kinase</fullName>
        <ecNumber evidence="9">2.7.11.1</ecNumber>
    </recommendedName>
</protein>
<evidence type="ECO:0000256" key="10">
    <source>
        <dbReference type="SAM" id="MobiDB-lite"/>
    </source>
</evidence>
<comment type="similarity">
    <text evidence="9">Belongs to the protein kinase superfamily. Ser/Thr protein kinase family.</text>
</comment>
<dbReference type="InterPro" id="IPR008271">
    <property type="entry name" value="Ser/Thr_kinase_AS"/>
</dbReference>
<feature type="chain" id="PRO_5015143158" description="Receptor-like serine/threonine-protein kinase" evidence="12">
    <location>
        <begin position="27"/>
        <end position="913"/>
    </location>
</feature>
<dbReference type="PIRSF" id="PIRSF000641">
    <property type="entry name" value="SRK"/>
    <property type="match status" value="1"/>
</dbReference>
<gene>
    <name evidence="16" type="ORF">PanWU01x14_000350</name>
</gene>
<name>A0A2P5E4M9_PARAD</name>
<dbReference type="FunFam" id="3.30.200.20:FF:001238">
    <property type="entry name" value="Os08g0179000 protein"/>
    <property type="match status" value="1"/>
</dbReference>
<dbReference type="GO" id="GO:0106310">
    <property type="term" value="F:protein serine kinase activity"/>
    <property type="evidence" value="ECO:0007669"/>
    <property type="project" value="RHEA"/>
</dbReference>
<evidence type="ECO:0000256" key="11">
    <source>
        <dbReference type="SAM" id="Phobius"/>
    </source>
</evidence>
<dbReference type="Proteomes" id="UP000237105">
    <property type="component" value="Unassembled WGS sequence"/>
</dbReference>
<dbReference type="SMART" id="SM00473">
    <property type="entry name" value="PAN_AP"/>
    <property type="match status" value="1"/>
</dbReference>
<dbReference type="EMBL" id="JXTB01000001">
    <property type="protein sequence ID" value="PON80479.1"/>
    <property type="molecule type" value="Genomic_DNA"/>
</dbReference>
<evidence type="ECO:0000313" key="16">
    <source>
        <dbReference type="EMBL" id="PON80479.1"/>
    </source>
</evidence>
<evidence type="ECO:0000256" key="6">
    <source>
        <dbReference type="ARBA" id="ARBA00022840"/>
    </source>
</evidence>
<keyword evidence="11" id="KW-0812">Transmembrane</keyword>
<dbReference type="InterPro" id="IPR000719">
    <property type="entry name" value="Prot_kinase_dom"/>
</dbReference>
<dbReference type="CDD" id="cd00028">
    <property type="entry name" value="B_lectin"/>
    <property type="match status" value="1"/>
</dbReference>
<comment type="catalytic activity">
    <reaction evidence="9">
        <text>L-threonyl-[protein] + ATP = O-phospho-L-threonyl-[protein] + ADP + H(+)</text>
        <dbReference type="Rhea" id="RHEA:46608"/>
        <dbReference type="Rhea" id="RHEA-COMP:11060"/>
        <dbReference type="Rhea" id="RHEA-COMP:11605"/>
        <dbReference type="ChEBI" id="CHEBI:15378"/>
        <dbReference type="ChEBI" id="CHEBI:30013"/>
        <dbReference type="ChEBI" id="CHEBI:30616"/>
        <dbReference type="ChEBI" id="CHEBI:61977"/>
        <dbReference type="ChEBI" id="CHEBI:456216"/>
        <dbReference type="EC" id="2.7.11.1"/>
    </reaction>
</comment>
<dbReference type="AlphaFoldDB" id="A0A2P5E4M9"/>
<keyword evidence="4 9" id="KW-0547">Nucleotide-binding</keyword>
<dbReference type="EC" id="2.7.11.1" evidence="9"/>
<evidence type="ECO:0000256" key="7">
    <source>
        <dbReference type="ARBA" id="ARBA00023157"/>
    </source>
</evidence>
<evidence type="ECO:0000259" key="14">
    <source>
        <dbReference type="PROSITE" id="PS50927"/>
    </source>
</evidence>
<evidence type="ECO:0000256" key="8">
    <source>
        <dbReference type="ARBA" id="ARBA00023180"/>
    </source>
</evidence>
<dbReference type="InterPro" id="IPR003609">
    <property type="entry name" value="Pan_app"/>
</dbReference>
<evidence type="ECO:0000259" key="15">
    <source>
        <dbReference type="PROSITE" id="PS50948"/>
    </source>
</evidence>
<evidence type="ECO:0000256" key="3">
    <source>
        <dbReference type="ARBA" id="ARBA00022729"/>
    </source>
</evidence>
<dbReference type="Gene3D" id="3.30.200.20">
    <property type="entry name" value="Phosphorylase Kinase, domain 1"/>
    <property type="match status" value="1"/>
</dbReference>
<dbReference type="InterPro" id="IPR024171">
    <property type="entry name" value="SRK-like_kinase"/>
</dbReference>
<dbReference type="Pfam" id="PF07714">
    <property type="entry name" value="PK_Tyr_Ser-Thr"/>
    <property type="match status" value="1"/>
</dbReference>
<feature type="domain" description="Protein kinase" evidence="13">
    <location>
        <begin position="748"/>
        <end position="913"/>
    </location>
</feature>
<evidence type="ECO:0000259" key="13">
    <source>
        <dbReference type="PROSITE" id="PS50011"/>
    </source>
</evidence>
<keyword evidence="11" id="KW-0472">Membrane</keyword>
<dbReference type="OrthoDB" id="1741851at2759"/>
<dbReference type="InterPro" id="IPR001245">
    <property type="entry name" value="Ser-Thr/Tyr_kinase_cat_dom"/>
</dbReference>
<keyword evidence="8" id="KW-0325">Glycoprotein</keyword>
<organism evidence="16 17">
    <name type="scientific">Parasponia andersonii</name>
    <name type="common">Sponia andersonii</name>
    <dbReference type="NCBI Taxonomy" id="3476"/>
    <lineage>
        <taxon>Eukaryota</taxon>
        <taxon>Viridiplantae</taxon>
        <taxon>Streptophyta</taxon>
        <taxon>Embryophyta</taxon>
        <taxon>Tracheophyta</taxon>
        <taxon>Spermatophyta</taxon>
        <taxon>Magnoliopsida</taxon>
        <taxon>eudicotyledons</taxon>
        <taxon>Gunneridae</taxon>
        <taxon>Pentapetalae</taxon>
        <taxon>rosids</taxon>
        <taxon>fabids</taxon>
        <taxon>Rosales</taxon>
        <taxon>Cannabaceae</taxon>
        <taxon>Parasponia</taxon>
    </lineage>
</organism>
<dbReference type="PROSITE" id="PS50011">
    <property type="entry name" value="PROTEIN_KINASE_DOM"/>
    <property type="match status" value="1"/>
</dbReference>
<keyword evidence="1 9" id="KW-0723">Serine/threonine-protein kinase</keyword>
<dbReference type="SMART" id="SM00108">
    <property type="entry name" value="B_lectin"/>
    <property type="match status" value="1"/>
</dbReference>
<dbReference type="FunFam" id="2.90.10.10:FF:000005">
    <property type="entry name" value="G-type lectin S-receptor-like serine/threonine-protein kinase"/>
    <property type="match status" value="1"/>
</dbReference>
<dbReference type="PANTHER" id="PTHR32444">
    <property type="entry name" value="BULB-TYPE LECTIN DOMAIN-CONTAINING PROTEIN"/>
    <property type="match status" value="1"/>
</dbReference>
<evidence type="ECO:0000256" key="5">
    <source>
        <dbReference type="ARBA" id="ARBA00022777"/>
    </source>
</evidence>
<feature type="region of interest" description="Disordered" evidence="10">
    <location>
        <begin position="250"/>
        <end position="280"/>
    </location>
</feature>
<evidence type="ECO:0000256" key="12">
    <source>
        <dbReference type="SAM" id="SignalP"/>
    </source>
</evidence>
<evidence type="ECO:0000256" key="9">
    <source>
        <dbReference type="PIRNR" id="PIRNR000641"/>
    </source>
</evidence>
<feature type="domain" description="Apple" evidence="15">
    <location>
        <begin position="389"/>
        <end position="468"/>
    </location>
</feature>
<dbReference type="PROSITE" id="PS50927">
    <property type="entry name" value="BULB_LECTIN"/>
    <property type="match status" value="1"/>
</dbReference>
<dbReference type="SUPFAM" id="SSF51110">
    <property type="entry name" value="alpha-D-mannose-specific plant lectins"/>
    <property type="match status" value="1"/>
</dbReference>
<accession>A0A2P5E4M9</accession>
<evidence type="ECO:0000256" key="1">
    <source>
        <dbReference type="ARBA" id="ARBA00022527"/>
    </source>
</evidence>
<keyword evidence="7" id="KW-1015">Disulfide bond</keyword>
<dbReference type="PROSITE" id="PS00108">
    <property type="entry name" value="PROTEIN_KINASE_ST"/>
    <property type="match status" value="1"/>
</dbReference>
<dbReference type="SUPFAM" id="SSF56112">
    <property type="entry name" value="Protein kinase-like (PK-like)"/>
    <property type="match status" value="1"/>
</dbReference>
<feature type="transmembrane region" description="Helical" evidence="11">
    <location>
        <begin position="660"/>
        <end position="684"/>
    </location>
</feature>
<dbReference type="CDD" id="cd01098">
    <property type="entry name" value="PAN_AP_plant"/>
    <property type="match status" value="1"/>
</dbReference>
<dbReference type="Gene3D" id="1.10.510.10">
    <property type="entry name" value="Transferase(Phosphotransferase) domain 1"/>
    <property type="match status" value="1"/>
</dbReference>
<keyword evidence="6 9" id="KW-0067">ATP-binding</keyword>
<keyword evidence="11" id="KW-1133">Transmembrane helix</keyword>
<keyword evidence="5 9" id="KW-0418">Kinase</keyword>
<evidence type="ECO:0000313" key="17">
    <source>
        <dbReference type="Proteomes" id="UP000237105"/>
    </source>
</evidence>
<dbReference type="Pfam" id="PF08276">
    <property type="entry name" value="PAN_2"/>
    <property type="match status" value="1"/>
</dbReference>
<dbReference type="Gene3D" id="2.90.10.10">
    <property type="entry name" value="Bulb-type lectin domain"/>
    <property type="match status" value="1"/>
</dbReference>
<dbReference type="SMART" id="SM00220">
    <property type="entry name" value="S_TKc"/>
    <property type="match status" value="1"/>
</dbReference>
<comment type="caution">
    <text evidence="16">The sequence shown here is derived from an EMBL/GenBank/DDBJ whole genome shotgun (WGS) entry which is preliminary data.</text>
</comment>
<dbReference type="InterPro" id="IPR000858">
    <property type="entry name" value="S_locus_glycoprot_dom"/>
</dbReference>
<evidence type="ECO:0000256" key="2">
    <source>
        <dbReference type="ARBA" id="ARBA00022679"/>
    </source>
</evidence>
<feature type="signal peptide" evidence="12">
    <location>
        <begin position="1"/>
        <end position="26"/>
    </location>
</feature>
<evidence type="ECO:0000256" key="4">
    <source>
        <dbReference type="ARBA" id="ARBA00022741"/>
    </source>
</evidence>